<dbReference type="SUPFAM" id="SSF57997">
    <property type="entry name" value="Tropomyosin"/>
    <property type="match status" value="1"/>
</dbReference>
<keyword evidence="2" id="KW-0175">Coiled coil</keyword>
<feature type="region of interest" description="Disordered" evidence="3">
    <location>
        <begin position="287"/>
        <end position="327"/>
    </location>
</feature>
<evidence type="ECO:0000256" key="4">
    <source>
        <dbReference type="SAM" id="SignalP"/>
    </source>
</evidence>
<keyword evidence="7" id="KW-1185">Reference proteome</keyword>
<dbReference type="InterPro" id="IPR050570">
    <property type="entry name" value="Cell_wall_metabolism_enzyme"/>
</dbReference>
<name>A0ABR8Q051_9CLOT</name>
<feature type="signal peptide" evidence="4">
    <location>
        <begin position="1"/>
        <end position="24"/>
    </location>
</feature>
<comment type="caution">
    <text evidence="6">The sequence shown here is derived from an EMBL/GenBank/DDBJ whole genome shotgun (WGS) entry which is preliminary data.</text>
</comment>
<dbReference type="PANTHER" id="PTHR21666:SF289">
    <property type="entry name" value="L-ALA--D-GLU ENDOPEPTIDASE"/>
    <property type="match status" value="1"/>
</dbReference>
<dbReference type="PANTHER" id="PTHR21666">
    <property type="entry name" value="PEPTIDASE-RELATED"/>
    <property type="match status" value="1"/>
</dbReference>
<feature type="coiled-coil region" evidence="2">
    <location>
        <begin position="175"/>
        <end position="223"/>
    </location>
</feature>
<feature type="domain" description="M23ase beta-sheet core" evidence="5">
    <location>
        <begin position="341"/>
        <end position="435"/>
    </location>
</feature>
<dbReference type="Pfam" id="PF01551">
    <property type="entry name" value="Peptidase_M23"/>
    <property type="match status" value="1"/>
</dbReference>
<evidence type="ECO:0000259" key="5">
    <source>
        <dbReference type="Pfam" id="PF01551"/>
    </source>
</evidence>
<dbReference type="InterPro" id="IPR016047">
    <property type="entry name" value="M23ase_b-sheet_dom"/>
</dbReference>
<accession>A0ABR8Q051</accession>
<dbReference type="Proteomes" id="UP000640335">
    <property type="component" value="Unassembled WGS sequence"/>
</dbReference>
<evidence type="ECO:0000313" key="6">
    <source>
        <dbReference type="EMBL" id="MBD7913796.1"/>
    </source>
</evidence>
<organism evidence="6 7">
    <name type="scientific">Clostridium gallinarum</name>
    <dbReference type="NCBI Taxonomy" id="2762246"/>
    <lineage>
        <taxon>Bacteria</taxon>
        <taxon>Bacillati</taxon>
        <taxon>Bacillota</taxon>
        <taxon>Clostridia</taxon>
        <taxon>Eubacteriales</taxon>
        <taxon>Clostridiaceae</taxon>
        <taxon>Clostridium</taxon>
    </lineage>
</organism>
<evidence type="ECO:0000313" key="7">
    <source>
        <dbReference type="Proteomes" id="UP000640335"/>
    </source>
</evidence>
<dbReference type="InterPro" id="IPR011055">
    <property type="entry name" value="Dup_hybrid_motif"/>
</dbReference>
<feature type="compositionally biased region" description="Polar residues" evidence="3">
    <location>
        <begin position="287"/>
        <end position="298"/>
    </location>
</feature>
<evidence type="ECO:0000256" key="3">
    <source>
        <dbReference type="SAM" id="MobiDB-lite"/>
    </source>
</evidence>
<dbReference type="RefSeq" id="WP_191747801.1">
    <property type="nucleotide sequence ID" value="NZ_JACSQZ010000003.1"/>
</dbReference>
<keyword evidence="1 4" id="KW-0732">Signal</keyword>
<reference evidence="6 7" key="1">
    <citation type="submission" date="2020-08" db="EMBL/GenBank/DDBJ databases">
        <title>A Genomic Blueprint of the Chicken Gut Microbiome.</title>
        <authorList>
            <person name="Gilroy R."/>
            <person name="Ravi A."/>
            <person name="Getino M."/>
            <person name="Pursley I."/>
            <person name="Horton D.L."/>
            <person name="Alikhan N.-F."/>
            <person name="Baker D."/>
            <person name="Gharbi K."/>
            <person name="Hall N."/>
            <person name="Watson M."/>
            <person name="Adriaenssens E.M."/>
            <person name="Foster-Nyarko E."/>
            <person name="Jarju S."/>
            <person name="Secka A."/>
            <person name="Antonio M."/>
            <person name="Oren A."/>
            <person name="Chaudhuri R."/>
            <person name="La Ragione R.M."/>
            <person name="Hildebrand F."/>
            <person name="Pallen M.J."/>
        </authorList>
    </citation>
    <scope>NUCLEOTIDE SEQUENCE [LARGE SCALE GENOMIC DNA]</scope>
    <source>
        <strain evidence="6 7">Sa3CUN1</strain>
    </source>
</reference>
<dbReference type="EMBL" id="JACSQZ010000003">
    <property type="protein sequence ID" value="MBD7913796.1"/>
    <property type="molecule type" value="Genomic_DNA"/>
</dbReference>
<protein>
    <submittedName>
        <fullName evidence="6">Peptidoglycan DD-metalloendopeptidase family protein</fullName>
    </submittedName>
</protein>
<dbReference type="SUPFAM" id="SSF51261">
    <property type="entry name" value="Duplicated hybrid motif"/>
    <property type="match status" value="1"/>
</dbReference>
<evidence type="ECO:0000256" key="1">
    <source>
        <dbReference type="ARBA" id="ARBA00022729"/>
    </source>
</evidence>
<dbReference type="Gene3D" id="2.70.70.10">
    <property type="entry name" value="Glucose Permease (Domain IIA)"/>
    <property type="match status" value="1"/>
</dbReference>
<evidence type="ECO:0000256" key="2">
    <source>
        <dbReference type="SAM" id="Coils"/>
    </source>
</evidence>
<gene>
    <name evidence="6" type="ORF">H9660_01400</name>
</gene>
<proteinExistence type="predicted"/>
<dbReference type="CDD" id="cd12797">
    <property type="entry name" value="M23_peptidase"/>
    <property type="match status" value="1"/>
</dbReference>
<feature type="coiled-coil region" evidence="2">
    <location>
        <begin position="27"/>
        <end position="131"/>
    </location>
</feature>
<sequence length="439" mass="48962">MKKKYKLMTVIVTIVFSTNIIAFAETTSSLQDKINQNQNQIDSLEGEKDKISNEIDSQTNELQNVLDQIDEKSKELNAAKEEVQSYQVKIDEVQAEIDRINSEIVSSQNEIESREQLIVEKQKEAEEIKSNIDKRLIGYYKIDVVTNYIYLILKSEDILSLFNNIQNIYRLINFDKTLITEAKRIEAELENEKNEIAKQLESIEENKKAVVAKQDELKEAQKEYIAKEEYHQSKINELYEMESEKSSLLASLSDKEKELEEQIGDLISYNQELQAELDNIFANINSGNNSSGVTTTPESPEVDDSGATGDPSTESFLRPGSGPITDPYGPRINPVTGEPGFHTGTDLGDPYGAPVAASKSGVVVYSGWISGYGNTIILDHGSGIQTLYGHNSQLLVGVGESVYRGQTIALVGSTGMSTGPHIHWEIRINGQHVNPMDYL</sequence>
<dbReference type="Gene3D" id="6.10.250.3150">
    <property type="match status" value="1"/>
</dbReference>
<feature type="chain" id="PRO_5046581075" evidence="4">
    <location>
        <begin position="25"/>
        <end position="439"/>
    </location>
</feature>